<dbReference type="Proteomes" id="UP000821865">
    <property type="component" value="Chromosome 9"/>
</dbReference>
<proteinExistence type="predicted"/>
<keyword evidence="2" id="KW-1185">Reference proteome</keyword>
<gene>
    <name evidence="1" type="ORF">HPB49_016947</name>
</gene>
<dbReference type="EMBL" id="CM023478">
    <property type="protein sequence ID" value="KAH7933756.1"/>
    <property type="molecule type" value="Genomic_DNA"/>
</dbReference>
<protein>
    <submittedName>
        <fullName evidence="1">Uncharacterized protein</fullName>
    </submittedName>
</protein>
<sequence length="569" mass="63156">MVEPMSCVRQRNATPSHNHMLTAGDAPAPGRMQGDAAQFRRTQLTGEEQRETGGRAAVQGQQWHDEDSKLCRPDIKEQPAHSSQHLTVPVTMAKAVQTQAVSLTKCSVDAAVGTSGIEDMSKSTQTSLAAVKMHRIIGATDLGDILDGGSDTEDSRGVPNVDWSTGFATSDSSQVDEVGNNRVTDCSGLRSTAAGRTAVVQGDNAKHCDRRADVDIKWRKSLPESTQADTLQSFSFPQSEDPEDCREASMPSKDGLILDFEIYEGKKSTLFQGSSGIAEAAVLRLSNALVSGTKLFFDKYFTSRPLLDKLAEKGIFGTGPVMSSRVPKHVKLSSESTLKAKERGTSEVMVRDDGKQVLVRWYDKKAVTLMSSVHGKQPEDSCRRLYSKEKKRAVVARPNIVQLYNSTMRRVDIACRMISSYRMKARVKKWTIRCFFHLIDMALSNSWLLYTRDMRNQQKRTKDILKFRLSVAEALITKAEEETTKSDSDTDGQPDTKRASLPPLQATAKGVDHLPRLADVPNSSRCKMKGCNMKTKFFCVKCKLFYCITKERRCFEEVHSMSTFHPSPS</sequence>
<evidence type="ECO:0000313" key="1">
    <source>
        <dbReference type="EMBL" id="KAH7933756.1"/>
    </source>
</evidence>
<reference evidence="1" key="1">
    <citation type="submission" date="2020-05" db="EMBL/GenBank/DDBJ databases">
        <title>Large-scale comparative analyses of tick genomes elucidate their genetic diversity and vector capacities.</title>
        <authorList>
            <person name="Jia N."/>
            <person name="Wang J."/>
            <person name="Shi W."/>
            <person name="Du L."/>
            <person name="Sun Y."/>
            <person name="Zhan W."/>
            <person name="Jiang J."/>
            <person name="Wang Q."/>
            <person name="Zhang B."/>
            <person name="Ji P."/>
            <person name="Sakyi L.B."/>
            <person name="Cui X."/>
            <person name="Yuan T."/>
            <person name="Jiang B."/>
            <person name="Yang W."/>
            <person name="Lam T.T.-Y."/>
            <person name="Chang Q."/>
            <person name="Ding S."/>
            <person name="Wang X."/>
            <person name="Zhu J."/>
            <person name="Ruan X."/>
            <person name="Zhao L."/>
            <person name="Wei J."/>
            <person name="Que T."/>
            <person name="Du C."/>
            <person name="Cheng J."/>
            <person name="Dai P."/>
            <person name="Han X."/>
            <person name="Huang E."/>
            <person name="Gao Y."/>
            <person name="Liu J."/>
            <person name="Shao H."/>
            <person name="Ye R."/>
            <person name="Li L."/>
            <person name="Wei W."/>
            <person name="Wang X."/>
            <person name="Wang C."/>
            <person name="Yang T."/>
            <person name="Huo Q."/>
            <person name="Li W."/>
            <person name="Guo W."/>
            <person name="Chen H."/>
            <person name="Zhou L."/>
            <person name="Ni X."/>
            <person name="Tian J."/>
            <person name="Zhou Y."/>
            <person name="Sheng Y."/>
            <person name="Liu T."/>
            <person name="Pan Y."/>
            <person name="Xia L."/>
            <person name="Li J."/>
            <person name="Zhao F."/>
            <person name="Cao W."/>
        </authorList>
    </citation>
    <scope>NUCLEOTIDE SEQUENCE</scope>
    <source>
        <strain evidence="1">Dsil-2018</strain>
    </source>
</reference>
<name>A0ACB8C4N4_DERSI</name>
<accession>A0ACB8C4N4</accession>
<organism evidence="1 2">
    <name type="scientific">Dermacentor silvarum</name>
    <name type="common">Tick</name>
    <dbReference type="NCBI Taxonomy" id="543639"/>
    <lineage>
        <taxon>Eukaryota</taxon>
        <taxon>Metazoa</taxon>
        <taxon>Ecdysozoa</taxon>
        <taxon>Arthropoda</taxon>
        <taxon>Chelicerata</taxon>
        <taxon>Arachnida</taxon>
        <taxon>Acari</taxon>
        <taxon>Parasitiformes</taxon>
        <taxon>Ixodida</taxon>
        <taxon>Ixodoidea</taxon>
        <taxon>Ixodidae</taxon>
        <taxon>Rhipicephalinae</taxon>
        <taxon>Dermacentor</taxon>
    </lineage>
</organism>
<comment type="caution">
    <text evidence="1">The sequence shown here is derived from an EMBL/GenBank/DDBJ whole genome shotgun (WGS) entry which is preliminary data.</text>
</comment>
<evidence type="ECO:0000313" key="2">
    <source>
        <dbReference type="Proteomes" id="UP000821865"/>
    </source>
</evidence>